<evidence type="ECO:0000256" key="1">
    <source>
        <dbReference type="ARBA" id="ARBA00004196"/>
    </source>
</evidence>
<evidence type="ECO:0000313" key="8">
    <source>
        <dbReference type="Proteomes" id="UP000660861"/>
    </source>
</evidence>
<feature type="signal peptide" evidence="5">
    <location>
        <begin position="1"/>
        <end position="19"/>
    </location>
</feature>
<dbReference type="PROSITE" id="PS51257">
    <property type="entry name" value="PROKAR_LIPOPROTEIN"/>
    <property type="match status" value="1"/>
</dbReference>
<dbReference type="PANTHER" id="PTHR46847">
    <property type="entry name" value="D-ALLOSE-BINDING PERIPLASMIC PROTEIN-RELATED"/>
    <property type="match status" value="1"/>
</dbReference>
<feature type="chain" id="PRO_5039548654" evidence="5">
    <location>
        <begin position="20"/>
        <end position="336"/>
    </location>
</feature>
<accession>A0A926EAY1</accession>
<sequence>MKKLLALVLAVLMVVTIFAGCAAKEESSSSQSSSTPAGDSSSTGGDAKEGPYTFGYSAMTLNNPFFVYIGDTAKAVVEGKGDKFVSADPQFDQSRQISQIEDMVTQGIDVLLLNPVDNKGIRPALDACQKANIPIVNFDADVYDTDMVESILVSNNKQAGYLVGQKVVKDFPDGTKLAILDSPTAKSTLDRVAGFMQALEEAGKDKYPVVYQQDGKGSTQDSLPLAENCLQANPDVGAFFAGNDPSAMGAVAALEAAGKVGEIKVYGIDGSPEGKTAIKKGQMHGTGAQSPKAIAEQSVEVAYKILAGETVEKNILVDVFLIDDTNVDQYGTDSWQ</sequence>
<keyword evidence="8" id="KW-1185">Reference proteome</keyword>
<evidence type="ECO:0000256" key="4">
    <source>
        <dbReference type="SAM" id="MobiDB-lite"/>
    </source>
</evidence>
<evidence type="ECO:0000256" key="3">
    <source>
        <dbReference type="ARBA" id="ARBA00022729"/>
    </source>
</evidence>
<dbReference type="GO" id="GO:0030313">
    <property type="term" value="C:cell envelope"/>
    <property type="evidence" value="ECO:0007669"/>
    <property type="project" value="UniProtKB-SubCell"/>
</dbReference>
<feature type="domain" description="Periplasmic binding protein" evidence="6">
    <location>
        <begin position="54"/>
        <end position="309"/>
    </location>
</feature>
<evidence type="ECO:0000256" key="2">
    <source>
        <dbReference type="ARBA" id="ARBA00007639"/>
    </source>
</evidence>
<comment type="caution">
    <text evidence="7">The sequence shown here is derived from an EMBL/GenBank/DDBJ whole genome shotgun (WGS) entry which is preliminary data.</text>
</comment>
<dbReference type="InterPro" id="IPR025997">
    <property type="entry name" value="SBP_2_dom"/>
</dbReference>
<dbReference type="PANTHER" id="PTHR46847:SF1">
    <property type="entry name" value="D-ALLOSE-BINDING PERIPLASMIC PROTEIN-RELATED"/>
    <property type="match status" value="1"/>
</dbReference>
<evidence type="ECO:0000259" key="6">
    <source>
        <dbReference type="Pfam" id="PF13407"/>
    </source>
</evidence>
<dbReference type="EMBL" id="JACRTC010000003">
    <property type="protein sequence ID" value="MBC8570448.1"/>
    <property type="molecule type" value="Genomic_DNA"/>
</dbReference>
<reference evidence="7" key="1">
    <citation type="submission" date="2020-08" db="EMBL/GenBank/DDBJ databases">
        <title>Genome public.</title>
        <authorList>
            <person name="Liu C."/>
            <person name="Sun Q."/>
        </authorList>
    </citation>
    <scope>NUCLEOTIDE SEQUENCE</scope>
    <source>
        <strain evidence="7">NSJ-54</strain>
    </source>
</reference>
<feature type="region of interest" description="Disordered" evidence="4">
    <location>
        <begin position="27"/>
        <end position="46"/>
    </location>
</feature>
<comment type="subcellular location">
    <subcellularLocation>
        <location evidence="1">Cell envelope</location>
    </subcellularLocation>
</comment>
<organism evidence="7 8">
    <name type="scientific">Zongyangia hominis</name>
    <dbReference type="NCBI Taxonomy" id="2763677"/>
    <lineage>
        <taxon>Bacteria</taxon>
        <taxon>Bacillati</taxon>
        <taxon>Bacillota</taxon>
        <taxon>Clostridia</taxon>
        <taxon>Eubacteriales</taxon>
        <taxon>Oscillospiraceae</taxon>
        <taxon>Zongyangia</taxon>
    </lineage>
</organism>
<dbReference type="GO" id="GO:0030246">
    <property type="term" value="F:carbohydrate binding"/>
    <property type="evidence" value="ECO:0007669"/>
    <property type="project" value="UniProtKB-ARBA"/>
</dbReference>
<proteinExistence type="inferred from homology"/>
<dbReference type="Gene3D" id="3.40.50.2300">
    <property type="match status" value="2"/>
</dbReference>
<dbReference type="Proteomes" id="UP000660861">
    <property type="component" value="Unassembled WGS sequence"/>
</dbReference>
<protein>
    <submittedName>
        <fullName evidence="7">Sugar ABC transporter substrate-binding protein</fullName>
    </submittedName>
</protein>
<dbReference type="CDD" id="cd19971">
    <property type="entry name" value="PBP1_ABC_sugar_binding-like"/>
    <property type="match status" value="1"/>
</dbReference>
<comment type="similarity">
    <text evidence="2">Belongs to the bacterial solute-binding protein 2 family.</text>
</comment>
<gene>
    <name evidence="7" type="ORF">H8709_06340</name>
</gene>
<evidence type="ECO:0000256" key="5">
    <source>
        <dbReference type="SAM" id="SignalP"/>
    </source>
</evidence>
<dbReference type="Pfam" id="PF13407">
    <property type="entry name" value="Peripla_BP_4"/>
    <property type="match status" value="1"/>
</dbReference>
<dbReference type="InterPro" id="IPR028082">
    <property type="entry name" value="Peripla_BP_I"/>
</dbReference>
<dbReference type="AlphaFoldDB" id="A0A926EAY1"/>
<evidence type="ECO:0000313" key="7">
    <source>
        <dbReference type="EMBL" id="MBC8570448.1"/>
    </source>
</evidence>
<name>A0A926EAY1_9FIRM</name>
<dbReference type="SUPFAM" id="SSF53822">
    <property type="entry name" value="Periplasmic binding protein-like I"/>
    <property type="match status" value="1"/>
</dbReference>
<keyword evidence="3 5" id="KW-0732">Signal</keyword>
<feature type="compositionally biased region" description="Low complexity" evidence="4">
    <location>
        <begin position="28"/>
        <end position="45"/>
    </location>
</feature>